<feature type="domain" description="DUF4352" evidence="3">
    <location>
        <begin position="79"/>
        <end position="189"/>
    </location>
</feature>
<gene>
    <name evidence="4" type="ORF">NDI56_01815</name>
</gene>
<feature type="region of interest" description="Disordered" evidence="2">
    <location>
        <begin position="33"/>
        <end position="74"/>
    </location>
</feature>
<name>A0ABU2F8T7_9EURY</name>
<dbReference type="RefSeq" id="WP_310917702.1">
    <property type="nucleotide sequence ID" value="NZ_JAMQON010000001.1"/>
</dbReference>
<dbReference type="Gene3D" id="2.60.40.1240">
    <property type="match status" value="2"/>
</dbReference>
<feature type="compositionally biased region" description="Low complexity" evidence="2">
    <location>
        <begin position="46"/>
        <end position="64"/>
    </location>
</feature>
<dbReference type="InterPro" id="IPR029051">
    <property type="entry name" value="DUF4352"/>
</dbReference>
<dbReference type="Proteomes" id="UP001259659">
    <property type="component" value="Unassembled WGS sequence"/>
</dbReference>
<reference evidence="4 5" key="1">
    <citation type="submission" date="2022-06" db="EMBL/GenBank/DDBJ databases">
        <title>Haloarcula sp. a new haloarchaeum isolate from saline soil.</title>
        <authorList>
            <person name="Strakova D."/>
            <person name="Galisteo C."/>
            <person name="Sanchez-Porro C."/>
            <person name="Ventosa A."/>
        </authorList>
    </citation>
    <scope>NUCLEOTIDE SEQUENCE [LARGE SCALE GENOMIC DNA]</scope>
    <source>
        <strain evidence="4 5">S1CR25-12</strain>
    </source>
</reference>
<protein>
    <submittedName>
        <fullName evidence="4">DUF4352 domain-containing protein</fullName>
    </submittedName>
</protein>
<dbReference type="Pfam" id="PF11611">
    <property type="entry name" value="DUF4352"/>
    <property type="match status" value="2"/>
</dbReference>
<accession>A0ABU2F8T7</accession>
<evidence type="ECO:0000313" key="4">
    <source>
        <dbReference type="EMBL" id="MDS0258141.1"/>
    </source>
</evidence>
<evidence type="ECO:0000259" key="3">
    <source>
        <dbReference type="Pfam" id="PF11611"/>
    </source>
</evidence>
<dbReference type="PROSITE" id="PS51257">
    <property type="entry name" value="PROKAR_LIPOPROTEIN"/>
    <property type="match status" value="1"/>
</dbReference>
<sequence>MDKGRNWAETRGSRRRYLAGVAGLVGSIALAGCSSDDVDPPEQVTEADGTDTAAAETPPTTATERPPDRSTGDAADAALGDVIEGDRLALVAYSVERTATVGEYTEADTGNEFVVVDVAAKNKHDSEYVSFSSFLQLAIKDSESYEYDQSFVLSDDGLDSGELAPGEVTRGIVAFEVPDDAAGLSLHVDLEESLFSYDRAVVDLGTQGSGRTLTQTLAVPVYDTGDTAAYEDTRLTVNSFRTSTGSGYFTPETGNEYVIPDVTVENTGSEELTVSTLLQLSLKDDVGRSYDTSLAGSTVLDREFSQGSPIAPDSRRRGEIAFEAPRGQSPLYLVMDFDYFSEGDRTFFRLR</sequence>
<keyword evidence="1" id="KW-0732">Signal</keyword>
<dbReference type="InterPro" id="IPR029050">
    <property type="entry name" value="Immunoprotect_excell_Ig-like"/>
</dbReference>
<organism evidence="4 5">
    <name type="scientific">Haloarcula saliterrae</name>
    <dbReference type="NCBI Taxonomy" id="2950534"/>
    <lineage>
        <taxon>Archaea</taxon>
        <taxon>Methanobacteriati</taxon>
        <taxon>Methanobacteriota</taxon>
        <taxon>Stenosarchaea group</taxon>
        <taxon>Halobacteria</taxon>
        <taxon>Halobacteriales</taxon>
        <taxon>Haloarculaceae</taxon>
        <taxon>Haloarcula</taxon>
    </lineage>
</organism>
<evidence type="ECO:0000256" key="1">
    <source>
        <dbReference type="ARBA" id="ARBA00022729"/>
    </source>
</evidence>
<evidence type="ECO:0000313" key="5">
    <source>
        <dbReference type="Proteomes" id="UP001259659"/>
    </source>
</evidence>
<evidence type="ECO:0000256" key="2">
    <source>
        <dbReference type="SAM" id="MobiDB-lite"/>
    </source>
</evidence>
<comment type="caution">
    <text evidence="4">The sequence shown here is derived from an EMBL/GenBank/DDBJ whole genome shotgun (WGS) entry which is preliminary data.</text>
</comment>
<keyword evidence="5" id="KW-1185">Reference proteome</keyword>
<feature type="domain" description="DUF4352" evidence="3">
    <location>
        <begin position="222"/>
        <end position="343"/>
    </location>
</feature>
<proteinExistence type="predicted"/>
<dbReference type="EMBL" id="JAMQON010000001">
    <property type="protein sequence ID" value="MDS0258141.1"/>
    <property type="molecule type" value="Genomic_DNA"/>
</dbReference>